<evidence type="ECO:0000313" key="1">
    <source>
        <dbReference type="EMBL" id="KAH3895823.1"/>
    </source>
</evidence>
<dbReference type="EMBL" id="JAIWYP010000001">
    <property type="protein sequence ID" value="KAH3895823.1"/>
    <property type="molecule type" value="Genomic_DNA"/>
</dbReference>
<accession>A0A9D4NJJ1</accession>
<organism evidence="1 2">
    <name type="scientific">Dreissena polymorpha</name>
    <name type="common">Zebra mussel</name>
    <name type="synonym">Mytilus polymorpha</name>
    <dbReference type="NCBI Taxonomy" id="45954"/>
    <lineage>
        <taxon>Eukaryota</taxon>
        <taxon>Metazoa</taxon>
        <taxon>Spiralia</taxon>
        <taxon>Lophotrochozoa</taxon>
        <taxon>Mollusca</taxon>
        <taxon>Bivalvia</taxon>
        <taxon>Autobranchia</taxon>
        <taxon>Heteroconchia</taxon>
        <taxon>Euheterodonta</taxon>
        <taxon>Imparidentia</taxon>
        <taxon>Neoheterodontei</taxon>
        <taxon>Myida</taxon>
        <taxon>Dreissenoidea</taxon>
        <taxon>Dreissenidae</taxon>
        <taxon>Dreissena</taxon>
    </lineage>
</organism>
<reference evidence="1" key="2">
    <citation type="submission" date="2020-11" db="EMBL/GenBank/DDBJ databases">
        <authorList>
            <person name="McCartney M.A."/>
            <person name="Auch B."/>
            <person name="Kono T."/>
            <person name="Mallez S."/>
            <person name="Becker A."/>
            <person name="Gohl D.M."/>
            <person name="Silverstein K.A.T."/>
            <person name="Koren S."/>
            <person name="Bechman K.B."/>
            <person name="Herman A."/>
            <person name="Abrahante J.E."/>
            <person name="Garbe J."/>
        </authorList>
    </citation>
    <scope>NUCLEOTIDE SEQUENCE</scope>
    <source>
        <strain evidence="1">Duluth1</strain>
        <tissue evidence="1">Whole animal</tissue>
    </source>
</reference>
<protein>
    <submittedName>
        <fullName evidence="1">Uncharacterized protein</fullName>
    </submittedName>
</protein>
<dbReference type="AlphaFoldDB" id="A0A9D4NJJ1"/>
<reference evidence="1" key="1">
    <citation type="journal article" date="2019" name="bioRxiv">
        <title>The Genome of the Zebra Mussel, Dreissena polymorpha: A Resource for Invasive Species Research.</title>
        <authorList>
            <person name="McCartney M.A."/>
            <person name="Auch B."/>
            <person name="Kono T."/>
            <person name="Mallez S."/>
            <person name="Zhang Y."/>
            <person name="Obille A."/>
            <person name="Becker A."/>
            <person name="Abrahante J.E."/>
            <person name="Garbe J."/>
            <person name="Badalamenti J.P."/>
            <person name="Herman A."/>
            <person name="Mangelson H."/>
            <person name="Liachko I."/>
            <person name="Sullivan S."/>
            <person name="Sone E.D."/>
            <person name="Koren S."/>
            <person name="Silverstein K.A.T."/>
            <person name="Beckman K.B."/>
            <person name="Gohl D.M."/>
        </authorList>
    </citation>
    <scope>NUCLEOTIDE SEQUENCE</scope>
    <source>
        <strain evidence="1">Duluth1</strain>
        <tissue evidence="1">Whole animal</tissue>
    </source>
</reference>
<sequence>MRRSKPSTGAMMERFFTLPEKSFRTKELLTSSRGQFTMEIDRGLMLNRVLRYIQTKSRKATNRKWEIPTRTMRSLTRTMRTLRIIPGEVDGEDT</sequence>
<comment type="caution">
    <text evidence="1">The sequence shown here is derived from an EMBL/GenBank/DDBJ whole genome shotgun (WGS) entry which is preliminary data.</text>
</comment>
<proteinExistence type="predicted"/>
<gene>
    <name evidence="1" type="ORF">DPMN_019990</name>
</gene>
<name>A0A9D4NJJ1_DREPO</name>
<dbReference type="Proteomes" id="UP000828390">
    <property type="component" value="Unassembled WGS sequence"/>
</dbReference>
<keyword evidence="2" id="KW-1185">Reference proteome</keyword>
<evidence type="ECO:0000313" key="2">
    <source>
        <dbReference type="Proteomes" id="UP000828390"/>
    </source>
</evidence>